<dbReference type="SUPFAM" id="SSF48600">
    <property type="entry name" value="Chorismate mutase II"/>
    <property type="match status" value="1"/>
</dbReference>
<dbReference type="Gene3D" id="1.20.59.10">
    <property type="entry name" value="Chorismate mutase"/>
    <property type="match status" value="1"/>
</dbReference>
<evidence type="ECO:0000313" key="3">
    <source>
        <dbReference type="Proteomes" id="UP001617351"/>
    </source>
</evidence>
<organism evidence="2 3">
    <name type="scientific">Streptomyces toxytricini</name>
    <name type="common">Actinomyces toxytricini</name>
    <dbReference type="NCBI Taxonomy" id="67369"/>
    <lineage>
        <taxon>Bacteria</taxon>
        <taxon>Bacillati</taxon>
        <taxon>Actinomycetota</taxon>
        <taxon>Actinomycetes</taxon>
        <taxon>Kitasatosporales</taxon>
        <taxon>Streptomycetaceae</taxon>
        <taxon>Streptomyces</taxon>
    </lineage>
</organism>
<dbReference type="InterPro" id="IPR002701">
    <property type="entry name" value="CM_II_prokaryot"/>
</dbReference>
<name>A0ABW8EEM7_STRT5</name>
<dbReference type="Proteomes" id="UP001617351">
    <property type="component" value="Unassembled WGS sequence"/>
</dbReference>
<feature type="domain" description="Chorismate mutase" evidence="1">
    <location>
        <begin position="14"/>
        <end position="64"/>
    </location>
</feature>
<reference evidence="2 3" key="1">
    <citation type="submission" date="2024-10" db="EMBL/GenBank/DDBJ databases">
        <title>The Natural Products Discovery Center: Release of the First 8490 Sequenced Strains for Exploring Actinobacteria Biosynthetic Diversity.</title>
        <authorList>
            <person name="Kalkreuter E."/>
            <person name="Kautsar S.A."/>
            <person name="Yang D."/>
            <person name="Bader C.D."/>
            <person name="Teijaro C.N."/>
            <person name="Fluegel L."/>
            <person name="Davis C.M."/>
            <person name="Simpson J.R."/>
            <person name="Lauterbach L."/>
            <person name="Steele A.D."/>
            <person name="Gui C."/>
            <person name="Meng S."/>
            <person name="Li G."/>
            <person name="Viehrig K."/>
            <person name="Ye F."/>
            <person name="Su P."/>
            <person name="Kiefer A.F."/>
            <person name="Nichols A."/>
            <person name="Cepeda A.J."/>
            <person name="Yan W."/>
            <person name="Fan B."/>
            <person name="Jiang Y."/>
            <person name="Adhikari A."/>
            <person name="Zheng C.-J."/>
            <person name="Schuster L."/>
            <person name="Cowan T.M."/>
            <person name="Smanski M.J."/>
            <person name="Chevrette M.G."/>
            <person name="De Carvalho L.P.S."/>
            <person name="Shen B."/>
        </authorList>
    </citation>
    <scope>NUCLEOTIDE SEQUENCE [LARGE SCALE GENOMIC DNA]</scope>
    <source>
        <strain evidence="2 3">NPDC087220</strain>
    </source>
</reference>
<gene>
    <name evidence="2" type="ORF">ACIO7M_11275</name>
</gene>
<evidence type="ECO:0000313" key="2">
    <source>
        <dbReference type="EMBL" id="MFJ2821687.1"/>
    </source>
</evidence>
<dbReference type="RefSeq" id="WP_189808692.1">
    <property type="nucleotide sequence ID" value="NZ_BMTY01000005.1"/>
</dbReference>
<dbReference type="GO" id="GO:0004106">
    <property type="term" value="F:chorismate mutase activity"/>
    <property type="evidence" value="ECO:0007669"/>
    <property type="project" value="UniProtKB-EC"/>
</dbReference>
<dbReference type="EC" id="5.4.99.5" evidence="2"/>
<dbReference type="EMBL" id="JBIUYY010000004">
    <property type="protein sequence ID" value="MFJ2821687.1"/>
    <property type="molecule type" value="Genomic_DNA"/>
</dbReference>
<evidence type="ECO:0000259" key="1">
    <source>
        <dbReference type="Pfam" id="PF01817"/>
    </source>
</evidence>
<accession>A0ABW8EEM7</accession>
<dbReference type="Pfam" id="PF01817">
    <property type="entry name" value="CM_2"/>
    <property type="match status" value="1"/>
</dbReference>
<proteinExistence type="predicted"/>
<keyword evidence="2" id="KW-0413">Isomerase</keyword>
<dbReference type="InterPro" id="IPR036979">
    <property type="entry name" value="CM_dom_sf"/>
</dbReference>
<sequence>MPLAATLDAGLRDEQVTELDSTIIELVRRRSELVTRLQQAKSLAGLPRTQLGQETEMLNRYRSALGAQGTTLALLLLKLGNRPDLLPSAGA</sequence>
<protein>
    <submittedName>
        <fullName evidence="2">Chorismate mutase</fullName>
        <ecNumber evidence="2">5.4.99.5</ecNumber>
    </submittedName>
</protein>
<dbReference type="InterPro" id="IPR036263">
    <property type="entry name" value="Chorismate_II_sf"/>
</dbReference>
<keyword evidence="3" id="KW-1185">Reference proteome</keyword>
<comment type="caution">
    <text evidence="2">The sequence shown here is derived from an EMBL/GenBank/DDBJ whole genome shotgun (WGS) entry which is preliminary data.</text>
</comment>